<dbReference type="EMBL" id="JAHRIQ010028951">
    <property type="protein sequence ID" value="MEQ2230864.1"/>
    <property type="molecule type" value="Genomic_DNA"/>
</dbReference>
<gene>
    <name evidence="1" type="ORF">ILYODFUR_033623</name>
</gene>
<comment type="caution">
    <text evidence="1">The sequence shown here is derived from an EMBL/GenBank/DDBJ whole genome shotgun (WGS) entry which is preliminary data.</text>
</comment>
<keyword evidence="2" id="KW-1185">Reference proteome</keyword>
<organism evidence="1 2">
    <name type="scientific">Ilyodon furcidens</name>
    <name type="common">goldbreast splitfin</name>
    <dbReference type="NCBI Taxonomy" id="33524"/>
    <lineage>
        <taxon>Eukaryota</taxon>
        <taxon>Metazoa</taxon>
        <taxon>Chordata</taxon>
        <taxon>Craniata</taxon>
        <taxon>Vertebrata</taxon>
        <taxon>Euteleostomi</taxon>
        <taxon>Actinopterygii</taxon>
        <taxon>Neopterygii</taxon>
        <taxon>Teleostei</taxon>
        <taxon>Neoteleostei</taxon>
        <taxon>Acanthomorphata</taxon>
        <taxon>Ovalentaria</taxon>
        <taxon>Atherinomorphae</taxon>
        <taxon>Cyprinodontiformes</taxon>
        <taxon>Goodeidae</taxon>
        <taxon>Ilyodon</taxon>
    </lineage>
</organism>
<accession>A0ABV0TEE0</accession>
<name>A0ABV0TEE0_9TELE</name>
<reference evidence="1 2" key="1">
    <citation type="submission" date="2021-06" db="EMBL/GenBank/DDBJ databases">
        <authorList>
            <person name="Palmer J.M."/>
        </authorList>
    </citation>
    <scope>NUCLEOTIDE SEQUENCE [LARGE SCALE GENOMIC DNA]</scope>
    <source>
        <strain evidence="2">if_2019</strain>
        <tissue evidence="1">Muscle</tissue>
    </source>
</reference>
<proteinExistence type="predicted"/>
<evidence type="ECO:0000313" key="1">
    <source>
        <dbReference type="EMBL" id="MEQ2230864.1"/>
    </source>
</evidence>
<protein>
    <submittedName>
        <fullName evidence="1">Uncharacterized protein</fullName>
    </submittedName>
</protein>
<dbReference type="Proteomes" id="UP001482620">
    <property type="component" value="Unassembled WGS sequence"/>
</dbReference>
<evidence type="ECO:0000313" key="2">
    <source>
        <dbReference type="Proteomes" id="UP001482620"/>
    </source>
</evidence>
<sequence length="130" mass="14281">MDTDRVHAVLPEPPSQIEEEKVEEKAIGNFCTELESVDLPLGTTLRLDGGFSSCLGATYRASSARPALCWSCSHNCILYITIMADNETLECVTEHERILQEIESTDTACVGPTLRTCGSNRQSCGWRADL</sequence>